<dbReference type="Pfam" id="PF00096">
    <property type="entry name" value="zf-C2H2"/>
    <property type="match status" value="4"/>
</dbReference>
<reference evidence="14" key="3">
    <citation type="submission" date="2025-09" db="UniProtKB">
        <authorList>
            <consortium name="Ensembl"/>
        </authorList>
    </citation>
    <scope>IDENTIFICATION</scope>
</reference>
<feature type="compositionally biased region" description="Basic and acidic residues" evidence="12">
    <location>
        <begin position="140"/>
        <end position="152"/>
    </location>
</feature>
<feature type="compositionally biased region" description="Polar residues" evidence="12">
    <location>
        <begin position="214"/>
        <end position="227"/>
    </location>
</feature>
<dbReference type="SUPFAM" id="SSF57667">
    <property type="entry name" value="beta-beta-alpha zinc fingers"/>
    <property type="match status" value="4"/>
</dbReference>
<keyword evidence="2" id="KW-0479">Metal-binding</keyword>
<comment type="subcellular location">
    <subcellularLocation>
        <location evidence="1">Nucleus</location>
    </subcellularLocation>
</comment>
<keyword evidence="8" id="KW-0804">Transcription</keyword>
<feature type="coiled-coil region" evidence="11">
    <location>
        <begin position="23"/>
        <end position="50"/>
    </location>
</feature>
<dbReference type="PROSITE" id="PS50157">
    <property type="entry name" value="ZINC_FINGER_C2H2_2"/>
    <property type="match status" value="7"/>
</dbReference>
<evidence type="ECO:0000256" key="8">
    <source>
        <dbReference type="ARBA" id="ARBA00023163"/>
    </source>
</evidence>
<evidence type="ECO:0000256" key="3">
    <source>
        <dbReference type="ARBA" id="ARBA00022737"/>
    </source>
</evidence>
<feature type="region of interest" description="Disordered" evidence="12">
    <location>
        <begin position="108"/>
        <end position="227"/>
    </location>
</feature>
<dbReference type="SMART" id="SM00355">
    <property type="entry name" value="ZnF_C2H2"/>
    <property type="match status" value="7"/>
</dbReference>
<dbReference type="FunFam" id="3.30.160.60:FF:001155">
    <property type="entry name" value="Zinc finger 30C"/>
    <property type="match status" value="1"/>
</dbReference>
<evidence type="ECO:0000256" key="1">
    <source>
        <dbReference type="ARBA" id="ARBA00004123"/>
    </source>
</evidence>
<feature type="domain" description="C2H2-type" evidence="13">
    <location>
        <begin position="404"/>
        <end position="431"/>
    </location>
</feature>
<dbReference type="GO" id="GO:0008270">
    <property type="term" value="F:zinc ion binding"/>
    <property type="evidence" value="ECO:0007669"/>
    <property type="project" value="UniProtKB-KW"/>
</dbReference>
<evidence type="ECO:0000256" key="5">
    <source>
        <dbReference type="ARBA" id="ARBA00022833"/>
    </source>
</evidence>
<dbReference type="FunFam" id="3.30.160.60:FF:002716">
    <property type="entry name" value="Zinc finger protein 212"/>
    <property type="match status" value="1"/>
</dbReference>
<evidence type="ECO:0000256" key="10">
    <source>
        <dbReference type="PROSITE-ProRule" id="PRU00042"/>
    </source>
</evidence>
<gene>
    <name evidence="14" type="primary">LOC115413337</name>
</gene>
<dbReference type="GO" id="GO:0005634">
    <property type="term" value="C:nucleus"/>
    <property type="evidence" value="ECO:0007669"/>
    <property type="project" value="UniProtKB-SubCell"/>
</dbReference>
<evidence type="ECO:0000256" key="12">
    <source>
        <dbReference type="SAM" id="MobiDB-lite"/>
    </source>
</evidence>
<dbReference type="PANTHER" id="PTHR24393">
    <property type="entry name" value="ZINC FINGER PROTEIN"/>
    <property type="match status" value="1"/>
</dbReference>
<reference evidence="14" key="2">
    <citation type="submission" date="2025-08" db="UniProtKB">
        <authorList>
            <consortium name="Ensembl"/>
        </authorList>
    </citation>
    <scope>IDENTIFICATION</scope>
</reference>
<feature type="compositionally biased region" description="Acidic residues" evidence="12">
    <location>
        <begin position="153"/>
        <end position="164"/>
    </location>
</feature>
<feature type="domain" description="C2H2-type" evidence="13">
    <location>
        <begin position="246"/>
        <end position="273"/>
    </location>
</feature>
<evidence type="ECO:0000256" key="11">
    <source>
        <dbReference type="SAM" id="Coils"/>
    </source>
</evidence>
<dbReference type="AlphaFoldDB" id="A0A673B869"/>
<feature type="compositionally biased region" description="Basic residues" evidence="12">
    <location>
        <begin position="450"/>
        <end position="461"/>
    </location>
</feature>
<keyword evidence="4 10" id="KW-0863">Zinc-finger</keyword>
<evidence type="ECO:0000256" key="6">
    <source>
        <dbReference type="ARBA" id="ARBA00023015"/>
    </source>
</evidence>
<feature type="domain" description="C2H2-type" evidence="13">
    <location>
        <begin position="432"/>
        <end position="459"/>
    </location>
</feature>
<protein>
    <submittedName>
        <fullName evidence="14">Zinc finger protein 771-like</fullName>
    </submittedName>
</protein>
<feature type="domain" description="C2H2-type" evidence="13">
    <location>
        <begin position="357"/>
        <end position="384"/>
    </location>
</feature>
<evidence type="ECO:0000256" key="4">
    <source>
        <dbReference type="ARBA" id="ARBA00022771"/>
    </source>
</evidence>
<dbReference type="InParanoid" id="A0A673B869"/>
<dbReference type="Ensembl" id="ENSSORT00005037758.1">
    <property type="protein sequence ID" value="ENSSORP00005036792.1"/>
    <property type="gene ID" value="ENSSORG00005017316.1"/>
</dbReference>
<evidence type="ECO:0000259" key="13">
    <source>
        <dbReference type="PROSITE" id="PS50157"/>
    </source>
</evidence>
<dbReference type="FunFam" id="3.30.160.60:FF:000303">
    <property type="entry name" value="Zinc finger protein 41"/>
    <property type="match status" value="1"/>
</dbReference>
<accession>A0A673B869</accession>
<feature type="domain" description="C2H2-type" evidence="13">
    <location>
        <begin position="301"/>
        <end position="328"/>
    </location>
</feature>
<dbReference type="Gene3D" id="3.30.160.60">
    <property type="entry name" value="Classic Zinc Finger"/>
    <property type="match status" value="7"/>
</dbReference>
<keyword evidence="7" id="KW-0238">DNA-binding</keyword>
<dbReference type="RefSeq" id="XP_029981972.1">
    <property type="nucleotide sequence ID" value="XM_030126112.1"/>
</dbReference>
<dbReference type="InterPro" id="IPR013087">
    <property type="entry name" value="Znf_C2H2_type"/>
</dbReference>
<feature type="region of interest" description="Disordered" evidence="12">
    <location>
        <begin position="450"/>
        <end position="471"/>
    </location>
</feature>
<dbReference type="GO" id="GO:0001228">
    <property type="term" value="F:DNA-binding transcription activator activity, RNA polymerase II-specific"/>
    <property type="evidence" value="ECO:0007669"/>
    <property type="project" value="TreeGrafter"/>
</dbReference>
<dbReference type="GO" id="GO:0000978">
    <property type="term" value="F:RNA polymerase II cis-regulatory region sequence-specific DNA binding"/>
    <property type="evidence" value="ECO:0007669"/>
    <property type="project" value="TreeGrafter"/>
</dbReference>
<evidence type="ECO:0000313" key="14">
    <source>
        <dbReference type="Ensembl" id="ENSSORP00005036792.1"/>
    </source>
</evidence>
<feature type="compositionally biased region" description="Basic and acidic residues" evidence="12">
    <location>
        <begin position="199"/>
        <end position="208"/>
    </location>
</feature>
<evidence type="ECO:0000313" key="15">
    <source>
        <dbReference type="Proteomes" id="UP000472271"/>
    </source>
</evidence>
<keyword evidence="5" id="KW-0862">Zinc</keyword>
<organism evidence="14 15">
    <name type="scientific">Sphaeramia orbicularis</name>
    <name type="common">orbiculate cardinalfish</name>
    <dbReference type="NCBI Taxonomy" id="375764"/>
    <lineage>
        <taxon>Eukaryota</taxon>
        <taxon>Metazoa</taxon>
        <taxon>Chordata</taxon>
        <taxon>Craniata</taxon>
        <taxon>Vertebrata</taxon>
        <taxon>Euteleostomi</taxon>
        <taxon>Actinopterygii</taxon>
        <taxon>Neopterygii</taxon>
        <taxon>Teleostei</taxon>
        <taxon>Neoteleostei</taxon>
        <taxon>Acanthomorphata</taxon>
        <taxon>Gobiaria</taxon>
        <taxon>Kurtiformes</taxon>
        <taxon>Apogonoidei</taxon>
        <taxon>Apogonidae</taxon>
        <taxon>Apogoninae</taxon>
        <taxon>Sphaeramia</taxon>
    </lineage>
</organism>
<keyword evidence="9" id="KW-0539">Nucleus</keyword>
<sequence length="471" mass="53423">MPTVQMLRAAVEQSLSAAAEDIFKLLERTVTEYEDQVRHLKQENELKQKLLDAAWNPRVLINAGVGVHQLLVVKEGVSILKEGVPSVDQGDAKSPYIKEEYEVVEVKQEEEQFQGLEEADMIELPSPTVTVKNEDDDEEKPQSSELHQRQSEEDREETDGEDCGGSEAAGSLHPHRQLETQTDDQTEDSSDRDTDDDWTPNRESESHVKKVTKPPSSINNNDLTGSKTKPHAYIHIYETPHNSEALLCSVCGAGFTSKLDLDNHMKFHTEENPFLCSVCCERFPRKSALKHHMKVHSGGKVKCLVCKKGFQDRTHLRRHMTRHTGEKPFECLDCGRRFAQKSTLVQHKRLHTGERPFSCSECGASFSHRSNMRSHVKVHAREKSFNKQVGDSVVKATDKGEKQFECSLCGFAFARKSNLTRHMSVHTGAKPFSCSVCKRFFAHKRHAQRHMSVHLKRKRANPAKQTDDFSD</sequence>
<evidence type="ECO:0000256" key="9">
    <source>
        <dbReference type="ARBA" id="ARBA00023242"/>
    </source>
</evidence>
<dbReference type="FunFam" id="3.30.160.60:FF:000446">
    <property type="entry name" value="Zinc finger protein"/>
    <property type="match status" value="1"/>
</dbReference>
<dbReference type="PANTHER" id="PTHR24393:SF34">
    <property type="entry name" value="PR_SET DOMAIN 13"/>
    <property type="match status" value="1"/>
</dbReference>
<keyword evidence="3" id="KW-0677">Repeat</keyword>
<reference evidence="14" key="1">
    <citation type="submission" date="2019-06" db="EMBL/GenBank/DDBJ databases">
        <authorList>
            <consortium name="Wellcome Sanger Institute Data Sharing"/>
        </authorList>
    </citation>
    <scope>NUCLEOTIDE SEQUENCE [LARGE SCALE GENOMIC DNA]</scope>
</reference>
<dbReference type="Proteomes" id="UP000472271">
    <property type="component" value="Chromosome 22"/>
</dbReference>
<dbReference type="InterPro" id="IPR036236">
    <property type="entry name" value="Znf_C2H2_sf"/>
</dbReference>
<dbReference type="OrthoDB" id="8919667at2759"/>
<feature type="domain" description="C2H2-type" evidence="13">
    <location>
        <begin position="274"/>
        <end position="301"/>
    </location>
</feature>
<keyword evidence="11" id="KW-0175">Coiled coil</keyword>
<dbReference type="GeneID" id="115413337"/>
<evidence type="ECO:0000256" key="7">
    <source>
        <dbReference type="ARBA" id="ARBA00023125"/>
    </source>
</evidence>
<proteinExistence type="predicted"/>
<feature type="domain" description="C2H2-type" evidence="13">
    <location>
        <begin position="329"/>
        <end position="356"/>
    </location>
</feature>
<name>A0A673B869_9TELE</name>
<dbReference type="FunFam" id="3.30.160.60:FF:000100">
    <property type="entry name" value="Zinc finger 45-like"/>
    <property type="match status" value="1"/>
</dbReference>
<dbReference type="PROSITE" id="PS00028">
    <property type="entry name" value="ZINC_FINGER_C2H2_1"/>
    <property type="match status" value="7"/>
</dbReference>
<evidence type="ECO:0000256" key="2">
    <source>
        <dbReference type="ARBA" id="ARBA00022723"/>
    </source>
</evidence>
<feature type="compositionally biased region" description="Acidic residues" evidence="12">
    <location>
        <begin position="181"/>
        <end position="198"/>
    </location>
</feature>
<keyword evidence="6" id="KW-0805">Transcription regulation</keyword>
<keyword evidence="15" id="KW-1185">Reference proteome</keyword>